<reference evidence="2 3" key="1">
    <citation type="submission" date="2024-04" db="EMBL/GenBank/DDBJ databases">
        <title>Luteolibacter sp. isolated from soil.</title>
        <authorList>
            <person name="An J."/>
        </authorList>
    </citation>
    <scope>NUCLEOTIDE SEQUENCE [LARGE SCALE GENOMIC DNA]</scope>
    <source>
        <strain evidence="2 3">Y139</strain>
    </source>
</reference>
<evidence type="ECO:0000256" key="1">
    <source>
        <dbReference type="SAM" id="MobiDB-lite"/>
    </source>
</evidence>
<evidence type="ECO:0000313" key="2">
    <source>
        <dbReference type="EMBL" id="MEK7950124.1"/>
    </source>
</evidence>
<sequence length="181" mass="19502">MKIPPSLFAVLGLLASAPTRGEEPRPSGRGPEVLPPGLQPPASDVTNDEAFRAKRAASGATMLKPVPRQAKSYSIEELSIFISHGETHVILPKGSVIFCPDELANRVSNKVSGKPVTWNEFLVANRNWISTHEVTLAQVRGEAPLSEEDRKAFTTSGRMVIATLRGNPITVLPVPPPDIQP</sequence>
<gene>
    <name evidence="2" type="ORF">WKV53_06445</name>
</gene>
<protein>
    <submittedName>
        <fullName evidence="2">Uncharacterized protein</fullName>
    </submittedName>
</protein>
<comment type="caution">
    <text evidence="2">The sequence shown here is derived from an EMBL/GenBank/DDBJ whole genome shotgun (WGS) entry which is preliminary data.</text>
</comment>
<feature type="region of interest" description="Disordered" evidence="1">
    <location>
        <begin position="18"/>
        <end position="45"/>
    </location>
</feature>
<organism evidence="2 3">
    <name type="scientific">Luteolibacter soli</name>
    <dbReference type="NCBI Taxonomy" id="3135280"/>
    <lineage>
        <taxon>Bacteria</taxon>
        <taxon>Pseudomonadati</taxon>
        <taxon>Verrucomicrobiota</taxon>
        <taxon>Verrucomicrobiia</taxon>
        <taxon>Verrucomicrobiales</taxon>
        <taxon>Verrucomicrobiaceae</taxon>
        <taxon>Luteolibacter</taxon>
    </lineage>
</organism>
<dbReference type="RefSeq" id="WP_341403537.1">
    <property type="nucleotide sequence ID" value="NZ_JBBUKT010000002.1"/>
</dbReference>
<proteinExistence type="predicted"/>
<name>A0ABU9AQX2_9BACT</name>
<accession>A0ABU9AQX2</accession>
<dbReference type="EMBL" id="JBBUKT010000002">
    <property type="protein sequence ID" value="MEK7950124.1"/>
    <property type="molecule type" value="Genomic_DNA"/>
</dbReference>
<evidence type="ECO:0000313" key="3">
    <source>
        <dbReference type="Proteomes" id="UP001371305"/>
    </source>
</evidence>
<keyword evidence="3" id="KW-1185">Reference proteome</keyword>
<dbReference type="Proteomes" id="UP001371305">
    <property type="component" value="Unassembled WGS sequence"/>
</dbReference>